<dbReference type="PANTHER" id="PTHR13504:SF38">
    <property type="entry name" value="FIDO DOMAIN-CONTAINING PROTEIN"/>
    <property type="match status" value="1"/>
</dbReference>
<dbReference type="EMBL" id="JACXAE010000110">
    <property type="protein sequence ID" value="MBD2777599.1"/>
    <property type="molecule type" value="Genomic_DNA"/>
</dbReference>
<keyword evidence="1" id="KW-0067">ATP-binding</keyword>
<dbReference type="InterPro" id="IPR026287">
    <property type="entry name" value="SoFic-like"/>
</dbReference>
<comment type="caution">
    <text evidence="5">The sequence shown here is derived from an EMBL/GenBank/DDBJ whole genome shotgun (WGS) entry which is preliminary data.</text>
</comment>
<name>A0A8J7C927_9CYAN</name>
<dbReference type="SUPFAM" id="SSF140931">
    <property type="entry name" value="Fic-like"/>
    <property type="match status" value="1"/>
</dbReference>
<feature type="binding site" evidence="1">
    <location>
        <position position="80"/>
    </location>
    <ligand>
        <name>ATP</name>
        <dbReference type="ChEBI" id="CHEBI:30616"/>
    </ligand>
</feature>
<dbReference type="GO" id="GO:0005524">
    <property type="term" value="F:ATP binding"/>
    <property type="evidence" value="ECO:0007669"/>
    <property type="project" value="UniProtKB-KW"/>
</dbReference>
<dbReference type="PIRSF" id="PIRSF038925">
    <property type="entry name" value="AMP-prot_trans"/>
    <property type="match status" value="1"/>
</dbReference>
<dbReference type="AlphaFoldDB" id="A0A8J7C927"/>
<evidence type="ECO:0000256" key="3">
    <source>
        <dbReference type="PIRSR" id="PIRSR640198-2"/>
    </source>
</evidence>
<protein>
    <submittedName>
        <fullName evidence="5">Fic family protein</fullName>
    </submittedName>
</protein>
<dbReference type="InterPro" id="IPR040198">
    <property type="entry name" value="Fido_containing"/>
</dbReference>
<evidence type="ECO:0000256" key="1">
    <source>
        <dbReference type="PIRSR" id="PIRSR038925-1"/>
    </source>
</evidence>
<feature type="binding site" evidence="1">
    <location>
        <position position="214"/>
    </location>
    <ligand>
        <name>ATP</name>
        <dbReference type="ChEBI" id="CHEBI:30616"/>
    </ligand>
</feature>
<dbReference type="Pfam" id="PF02661">
    <property type="entry name" value="Fic"/>
    <property type="match status" value="1"/>
</dbReference>
<dbReference type="Pfam" id="PF13784">
    <property type="entry name" value="Fic_N"/>
    <property type="match status" value="1"/>
</dbReference>
<evidence type="ECO:0000259" key="4">
    <source>
        <dbReference type="PROSITE" id="PS51459"/>
    </source>
</evidence>
<dbReference type="InterPro" id="IPR025758">
    <property type="entry name" value="Fic/DOC_N"/>
</dbReference>
<dbReference type="RefSeq" id="WP_190836651.1">
    <property type="nucleotide sequence ID" value="NZ_CAWPPI010000110.1"/>
</dbReference>
<dbReference type="Proteomes" id="UP000629098">
    <property type="component" value="Unassembled WGS sequence"/>
</dbReference>
<accession>A0A8J7C927</accession>
<keyword evidence="6" id="KW-1185">Reference proteome</keyword>
<reference evidence="5" key="1">
    <citation type="submission" date="2020-09" db="EMBL/GenBank/DDBJ databases">
        <title>Iningainema tapete sp. nov. (Scytonemataceae, Cyanobacteria) from greenhouses in central Florida (USA) produces two types of nodularin with biosynthetic potential for microcystin-LR and anabaenopeptins.</title>
        <authorList>
            <person name="Berthold D.E."/>
            <person name="Lefler F.W."/>
            <person name="Huang I.-S."/>
            <person name="Abdulla H."/>
            <person name="Zimba P.V."/>
            <person name="Laughinghouse H.D. IV."/>
        </authorList>
    </citation>
    <scope>NUCLEOTIDE SEQUENCE</scope>
    <source>
        <strain evidence="5">BLCCT55</strain>
    </source>
</reference>
<dbReference type="PROSITE" id="PS51459">
    <property type="entry name" value="FIDO"/>
    <property type="match status" value="1"/>
</dbReference>
<feature type="binding site" evidence="1">
    <location>
        <begin position="219"/>
        <end position="225"/>
    </location>
    <ligand>
        <name>ATP</name>
        <dbReference type="ChEBI" id="CHEBI:30616"/>
    </ligand>
</feature>
<evidence type="ECO:0000313" key="5">
    <source>
        <dbReference type="EMBL" id="MBD2777599.1"/>
    </source>
</evidence>
<feature type="active site" evidence="2">
    <location>
        <position position="214"/>
    </location>
</feature>
<feature type="domain" description="Fido" evidence="4">
    <location>
        <begin position="127"/>
        <end position="278"/>
    </location>
</feature>
<feature type="binding site" evidence="3">
    <location>
        <begin position="256"/>
        <end position="257"/>
    </location>
    <ligand>
        <name>ATP</name>
        <dbReference type="ChEBI" id="CHEBI:30616"/>
    </ligand>
</feature>
<proteinExistence type="predicted"/>
<keyword evidence="1" id="KW-0547">Nucleotide-binding</keyword>
<dbReference type="PANTHER" id="PTHR13504">
    <property type="entry name" value="FIDO DOMAIN-CONTAINING PROTEIN DDB_G0283145"/>
    <property type="match status" value="1"/>
</dbReference>
<dbReference type="InterPro" id="IPR036597">
    <property type="entry name" value="Fido-like_dom_sf"/>
</dbReference>
<dbReference type="Gene3D" id="1.10.3290.10">
    <property type="entry name" value="Fido-like domain"/>
    <property type="match status" value="1"/>
</dbReference>
<gene>
    <name evidence="5" type="ORF">ICL16_37550</name>
</gene>
<dbReference type="InterPro" id="IPR003812">
    <property type="entry name" value="Fido"/>
</dbReference>
<organism evidence="5 6">
    <name type="scientific">Iningainema tapete BLCC-T55</name>
    <dbReference type="NCBI Taxonomy" id="2748662"/>
    <lineage>
        <taxon>Bacteria</taxon>
        <taxon>Bacillati</taxon>
        <taxon>Cyanobacteriota</taxon>
        <taxon>Cyanophyceae</taxon>
        <taxon>Nostocales</taxon>
        <taxon>Scytonemataceae</taxon>
        <taxon>Iningainema tapete</taxon>
    </lineage>
</organism>
<sequence>MIDDARAGRYVEQSGGYKAFIPNPLPPVPEVIMDQEMWLLLSQADRALGRLDGSTDALPNPDLFVFMYVRKEAVLSSQIEGTQASLIDVLEFETQTLEPDNPQDVAEVVNYIAAVNYGLERLKDLPVSLRLIREIHKELIQGVRGSEREPGEFRHTQNWIGPGGCSLAKATYVPPPPYEMKQALDNFEKFLHDLTPIPALIKIGLAHAQFETIHPFLDGNGRTGRLLITFLLCEQNILKRPLLYISHYFKKYRAEYYDRLQAIRDSGNWESWLKFFLRGVYEVAQEASATARKIVNMKEEHRQKILNQMGRRAGNAIALLETLYLRPIVTIEHVQEITQLSYPNANTLVKDLCDVGLLQEITGQKRNRAFAYKPFLDIFRDS</sequence>
<evidence type="ECO:0000313" key="6">
    <source>
        <dbReference type="Proteomes" id="UP000629098"/>
    </source>
</evidence>
<evidence type="ECO:0000256" key="2">
    <source>
        <dbReference type="PIRSR" id="PIRSR640198-1"/>
    </source>
</evidence>
<feature type="binding site" evidence="1">
    <location>
        <position position="256"/>
    </location>
    <ligand>
        <name>ATP</name>
        <dbReference type="ChEBI" id="CHEBI:30616"/>
    </ligand>
</feature>
<feature type="binding site" evidence="3">
    <location>
        <begin position="218"/>
        <end position="225"/>
    </location>
    <ligand>
        <name>ATP</name>
        <dbReference type="ChEBI" id="CHEBI:30616"/>
    </ligand>
</feature>